<evidence type="ECO:0000256" key="1">
    <source>
        <dbReference type="ARBA" id="ARBA00022679"/>
    </source>
</evidence>
<dbReference type="EMBL" id="ABLD01000019">
    <property type="protein sequence ID" value="EDT08313.1"/>
    <property type="molecule type" value="Genomic_DNA"/>
</dbReference>
<comment type="caution">
    <text evidence="2">The sequence shown here is derived from an EMBL/GenBank/DDBJ whole genome shotgun (WGS) entry which is preliminary data.</text>
</comment>
<keyword evidence="1" id="KW-0808">Transferase</keyword>
<dbReference type="InterPro" id="IPR003673">
    <property type="entry name" value="CoA-Trfase_fam_III"/>
</dbReference>
<dbReference type="RefSeq" id="WP_006051566.1">
    <property type="nucleotide sequence ID" value="NZ_ABLD01000019.1"/>
</dbReference>
<proteinExistence type="predicted"/>
<dbReference type="Gene3D" id="3.40.50.10540">
    <property type="entry name" value="Crotonobetainyl-coa:carnitine coa-transferase, domain 1"/>
    <property type="match status" value="1"/>
</dbReference>
<keyword evidence="3" id="KW-1185">Reference proteome</keyword>
<protein>
    <submittedName>
        <fullName evidence="2">L-carnitine dehydratase/bile acid-inducible protein F</fullName>
    </submittedName>
</protein>
<dbReference type="SUPFAM" id="SSF89796">
    <property type="entry name" value="CoA-transferase family III (CaiB/BaiF)"/>
    <property type="match status" value="1"/>
</dbReference>
<dbReference type="InterPro" id="IPR023606">
    <property type="entry name" value="CoA-Trfase_III_dom_1_sf"/>
</dbReference>
<organism evidence="2 3">
    <name type="scientific">Paraburkholderia graminis (strain ATCC 700544 / DSM 17151 / LMG 18924 / NCIMB 13744 / C4D1M)</name>
    <dbReference type="NCBI Taxonomy" id="396598"/>
    <lineage>
        <taxon>Bacteria</taxon>
        <taxon>Pseudomonadati</taxon>
        <taxon>Pseudomonadota</taxon>
        <taxon>Betaproteobacteria</taxon>
        <taxon>Burkholderiales</taxon>
        <taxon>Burkholderiaceae</taxon>
        <taxon>Paraburkholderia</taxon>
    </lineage>
</organism>
<dbReference type="Pfam" id="PF02515">
    <property type="entry name" value="CoA_transf_3"/>
    <property type="match status" value="1"/>
</dbReference>
<dbReference type="PANTHER" id="PTHR48207:SF3">
    <property type="entry name" value="SUCCINATE--HYDROXYMETHYLGLUTARATE COA-TRANSFERASE"/>
    <property type="match status" value="1"/>
</dbReference>
<dbReference type="Proteomes" id="UP000005045">
    <property type="component" value="Unassembled WGS sequence"/>
</dbReference>
<dbReference type="PANTHER" id="PTHR48207">
    <property type="entry name" value="SUCCINATE--HYDROXYMETHYLGLUTARATE COA-TRANSFERASE"/>
    <property type="match status" value="1"/>
</dbReference>
<gene>
    <name evidence="2" type="ORF">BgramDRAFT_4995</name>
</gene>
<reference evidence="2 3" key="1">
    <citation type="submission" date="2008-03" db="EMBL/GenBank/DDBJ databases">
        <title>Sequencing of the draft genome and assembly of Burkholderia graminis C4D1M.</title>
        <authorList>
            <consortium name="US DOE Joint Genome Institute (JGI-PGF)"/>
            <person name="Copeland A."/>
            <person name="Lucas S."/>
            <person name="Lapidus A."/>
            <person name="Glavina del Rio T."/>
            <person name="Dalin E."/>
            <person name="Tice H."/>
            <person name="Bruce D."/>
            <person name="Goodwin L."/>
            <person name="Pitluck S."/>
            <person name="Larimer F."/>
            <person name="Land M.L."/>
            <person name="Hauser L."/>
            <person name="Tiedje J."/>
            <person name="Richardson P."/>
        </authorList>
    </citation>
    <scope>NUCLEOTIDE SEQUENCE [LARGE SCALE GENOMIC DNA]</scope>
    <source>
        <strain evidence="3">ATCC 700544 / DSM 17151 / LMG 18924 / NCIMB 13744 / C4D1M</strain>
    </source>
</reference>
<name>B1G6E7_PARG4</name>
<evidence type="ECO:0000313" key="2">
    <source>
        <dbReference type="EMBL" id="EDT08313.1"/>
    </source>
</evidence>
<dbReference type="InterPro" id="IPR044855">
    <property type="entry name" value="CoA-Trfase_III_dom3_sf"/>
</dbReference>
<dbReference type="GO" id="GO:0008410">
    <property type="term" value="F:CoA-transferase activity"/>
    <property type="evidence" value="ECO:0007669"/>
    <property type="project" value="TreeGrafter"/>
</dbReference>
<accession>B1G6E7</accession>
<dbReference type="Gene3D" id="3.30.1540.10">
    <property type="entry name" value="formyl-coa transferase, domain 3"/>
    <property type="match status" value="1"/>
</dbReference>
<dbReference type="OrthoDB" id="9058532at2"/>
<dbReference type="AlphaFoldDB" id="B1G6E7"/>
<sequence length="406" mass="44513">MSKGPLSGIKVIDFSRVLAGPHCAKTLHDLGADVIKVEPPRPDISRSALPQYNSISYYYIQQNAGKRNVSLDLNYPEAREIAKKLISEADILVENFRAGTLAFFGLDYESVREINPGLIYVSISGYGQGGPLSHRAAYAPTVHAESGFTSTFLSHLGDDLAQDRHDPYSHADIYTGLEATIGVLAALHRRGVTGEGQHIDVAMAATMLTINERVHVDLSDADLGAEPPALGPSFSPFFRTSTGEKITIATSVVASLSFPLYIGAMRRADLARDPRFQTPELRKKNLAEFHQIVQDWILTFDSLAALDAQLDEAKLAFGVVRDIKDFAESEWARWWGATEAIDDRAGGTARVPGKPWRFSANELEHPGIPAFRGEHNGEVLRELGYNSEQIAELTSRNVMTKDPAVQ</sequence>
<evidence type="ECO:0000313" key="3">
    <source>
        <dbReference type="Proteomes" id="UP000005045"/>
    </source>
</evidence>
<dbReference type="InterPro" id="IPR050483">
    <property type="entry name" value="CoA-transferase_III_domain"/>
</dbReference>